<evidence type="ECO:0000256" key="2">
    <source>
        <dbReference type="SAM" id="Phobius"/>
    </source>
</evidence>
<feature type="region of interest" description="Disordered" evidence="1">
    <location>
        <begin position="1"/>
        <end position="21"/>
    </location>
</feature>
<evidence type="ECO:0000313" key="3">
    <source>
        <dbReference type="EMBL" id="KAG6530061.1"/>
    </source>
</evidence>
<keyword evidence="4" id="KW-1185">Reference proteome</keyword>
<organism evidence="3 4">
    <name type="scientific">Zingiber officinale</name>
    <name type="common">Ginger</name>
    <name type="synonym">Amomum zingiber</name>
    <dbReference type="NCBI Taxonomy" id="94328"/>
    <lineage>
        <taxon>Eukaryota</taxon>
        <taxon>Viridiplantae</taxon>
        <taxon>Streptophyta</taxon>
        <taxon>Embryophyta</taxon>
        <taxon>Tracheophyta</taxon>
        <taxon>Spermatophyta</taxon>
        <taxon>Magnoliopsida</taxon>
        <taxon>Liliopsida</taxon>
        <taxon>Zingiberales</taxon>
        <taxon>Zingiberaceae</taxon>
        <taxon>Zingiber</taxon>
    </lineage>
</organism>
<gene>
    <name evidence="3" type="ORF">ZIOFF_012282</name>
</gene>
<dbReference type="EMBL" id="JACMSC010000003">
    <property type="protein sequence ID" value="KAG6530061.1"/>
    <property type="molecule type" value="Genomic_DNA"/>
</dbReference>
<comment type="caution">
    <text evidence="3">The sequence shown here is derived from an EMBL/GenBank/DDBJ whole genome shotgun (WGS) entry which is preliminary data.</text>
</comment>
<feature type="transmembrane region" description="Helical" evidence="2">
    <location>
        <begin position="512"/>
        <end position="537"/>
    </location>
</feature>
<keyword evidence="2" id="KW-0812">Transmembrane</keyword>
<evidence type="ECO:0000256" key="1">
    <source>
        <dbReference type="SAM" id="MobiDB-lite"/>
    </source>
</evidence>
<evidence type="ECO:0000313" key="4">
    <source>
        <dbReference type="Proteomes" id="UP000734854"/>
    </source>
</evidence>
<sequence length="546" mass="61138">MKLVPSDGGGSREKRLGDAARAQQNSMLAVAPRGEKGSALVVAGLGCRSSPLEGMSMEKGKKRRQSRVAFIQRTGDVERNRAATSKRWWFVDSNGSMENWVVEIREELKNIDQRLEIAQWSKRSIYKVPACIKDLNPKVYRPQVVSFGPYHHGALDLAPMEGHKRRALLHFLKRSKRPLEDFVAAMKEVAGPLREAYEGVGDEWRDEGKFLSLMITDACFMLEIMRAATTSGGGGSSDDYAVNDPVLSIHGMLYYVPYIRRDMLILENQLPLLALDVLLTIESGKPAKVVHDHVNKLVLKFLGPPNARALTFVGLGLHPLDVFRRSLLHLGGPSMLASAGPPDEMSNEVILSAVELYEAGIRFQPSKSNSLRDIRFHRGVLSLPVIVVDDSTEYMFLNQMAFERLHVGAGNEVTSYVFFMNNIIDSAMGVSLLHSKGIIQNAVGSDKAVVKLFNSLSKDVVLDPDSNLDEVHRRVNKFCRKSINMWRAHCRAMVNMWWASLIYNYFRSPWTFLSLVAATLLLVLTALQTVYTIVPYYNKDTSPSRQ</sequence>
<dbReference type="Proteomes" id="UP000734854">
    <property type="component" value="Unassembled WGS sequence"/>
</dbReference>
<name>A0A8J5I767_ZINOF</name>
<dbReference type="Pfam" id="PF03140">
    <property type="entry name" value="DUF247"/>
    <property type="match status" value="1"/>
</dbReference>
<dbReference type="PANTHER" id="PTHR31170">
    <property type="entry name" value="BNAC04G53230D PROTEIN"/>
    <property type="match status" value="1"/>
</dbReference>
<keyword evidence="2" id="KW-1133">Transmembrane helix</keyword>
<accession>A0A8J5I767</accession>
<dbReference type="AlphaFoldDB" id="A0A8J5I767"/>
<protein>
    <submittedName>
        <fullName evidence="3">Uncharacterized protein</fullName>
    </submittedName>
</protein>
<reference evidence="3 4" key="1">
    <citation type="submission" date="2020-08" db="EMBL/GenBank/DDBJ databases">
        <title>Plant Genome Project.</title>
        <authorList>
            <person name="Zhang R.-G."/>
        </authorList>
    </citation>
    <scope>NUCLEOTIDE SEQUENCE [LARGE SCALE GENOMIC DNA]</scope>
    <source>
        <tissue evidence="3">Rhizome</tissue>
    </source>
</reference>
<keyword evidence="2" id="KW-0472">Membrane</keyword>
<dbReference type="PANTHER" id="PTHR31170:SF18">
    <property type="entry name" value="(WILD MALAYSIAN BANANA) HYPOTHETICAL PROTEIN"/>
    <property type="match status" value="1"/>
</dbReference>
<proteinExistence type="predicted"/>
<dbReference type="InterPro" id="IPR004158">
    <property type="entry name" value="DUF247_pln"/>
</dbReference>